<evidence type="ECO:0000256" key="2">
    <source>
        <dbReference type="ARBA" id="ARBA00010631"/>
    </source>
</evidence>
<keyword evidence="4 8" id="KW-1133">Transmembrane helix</keyword>
<protein>
    <recommendedName>
        <fullName evidence="7">Nuclear envelope membrane protein</fullName>
    </recommendedName>
    <alternativeName>
        <fullName evidence="6">Nuclear rim protein</fullName>
    </alternativeName>
</protein>
<evidence type="ECO:0000313" key="9">
    <source>
        <dbReference type="EMBL" id="KAG8191305.1"/>
    </source>
</evidence>
<feature type="transmembrane region" description="Helical" evidence="8">
    <location>
        <begin position="532"/>
        <end position="550"/>
    </location>
</feature>
<feature type="transmembrane region" description="Helical" evidence="8">
    <location>
        <begin position="413"/>
        <end position="436"/>
    </location>
</feature>
<feature type="transmembrane region" description="Helical" evidence="8">
    <location>
        <begin position="495"/>
        <end position="511"/>
    </location>
</feature>
<evidence type="ECO:0000313" key="10">
    <source>
        <dbReference type="Proteomes" id="UP000827092"/>
    </source>
</evidence>
<organism evidence="9 10">
    <name type="scientific">Oedothorax gibbosus</name>
    <dbReference type="NCBI Taxonomy" id="931172"/>
    <lineage>
        <taxon>Eukaryota</taxon>
        <taxon>Metazoa</taxon>
        <taxon>Ecdysozoa</taxon>
        <taxon>Arthropoda</taxon>
        <taxon>Chelicerata</taxon>
        <taxon>Arachnida</taxon>
        <taxon>Araneae</taxon>
        <taxon>Araneomorphae</taxon>
        <taxon>Entelegynae</taxon>
        <taxon>Araneoidea</taxon>
        <taxon>Linyphiidae</taxon>
        <taxon>Erigoninae</taxon>
        <taxon>Oedothorax</taxon>
    </lineage>
</organism>
<dbReference type="Proteomes" id="UP000827092">
    <property type="component" value="Unassembled WGS sequence"/>
</dbReference>
<name>A0AAV6V3L8_9ARAC</name>
<comment type="subcellular location">
    <subcellularLocation>
        <location evidence="1">Nucleus inner membrane</location>
        <topology evidence="1">Multi-pass membrane protein</topology>
    </subcellularLocation>
</comment>
<keyword evidence="3 8" id="KW-0812">Transmembrane</keyword>
<keyword evidence="5 8" id="KW-0472">Membrane</keyword>
<evidence type="ECO:0000256" key="7">
    <source>
        <dbReference type="ARBA" id="ARBA00032957"/>
    </source>
</evidence>
<keyword evidence="10" id="KW-1185">Reference proteome</keyword>
<evidence type="ECO:0000256" key="5">
    <source>
        <dbReference type="ARBA" id="ARBA00023136"/>
    </source>
</evidence>
<sequence length="688" mass="78795">MADNDWSTMADIYRDLLPNLVAFSLRDKETGESETNLNNVIFQDSIDLIAHLEESPEARAFVRRAVPWDCRRDLQDGVPCFLRYSVEGDVMHQSICNNPKCREDNEKPMTQEEFLAGLGITSASSSDVEQREFQATYSAMADYYEHSNTTSARAGDIDQYEYDPATSTAVNEYQCGNDDPMYLGPVVSDVQDTNVEDSLYLRAKNFETAVENTSARASDMEHHEYNAEISATEGDIESNGDDASDIMSECTCSILKKCHCYDPRYLGPGVDASVQNEEKDCVRINIEEFETDVDKTADNVDDANAKVAIPESPDANAKVVIEVPQKAAKEGIRTQQNNRYFEQPYRSYRLFSNILTDDDWTRRTVQVRLPGGSEELRELEKLFLMSMLKSMLLLLFLKAAMLLLKKCDPTLDNFFLCFAYYACYYLGGTLAVCIYGSAFIKIMEFFFKKCASKRTRLLVAIFVLLLNMLWTYIQLQLFISIGQCYQQCGTWQCKMVVNALLVAAFVFQHSLQKRRMVKDFFKSHGWASCERLLYNLGSSISLLALMNFWQAIPDWTIWEIDTPGKPLLRWIFFTTHCVSWLFIYSGCYIMDISELLGVKQVLHSINNEPDPMSRKSEGLQRFYSHMRHPSLSAICAILFLHPIMQVDRLLLGYSLVAYVVLRTQVDEVDYAYQKRLLQRKKQDLNCLD</sequence>
<accession>A0AAV6V3L8</accession>
<dbReference type="GO" id="GO:0005637">
    <property type="term" value="C:nuclear inner membrane"/>
    <property type="evidence" value="ECO:0007669"/>
    <property type="project" value="UniProtKB-SubCell"/>
</dbReference>
<dbReference type="PANTHER" id="PTHR31040">
    <property type="entry name" value="NURIM"/>
    <property type="match status" value="1"/>
</dbReference>
<reference evidence="9 10" key="1">
    <citation type="journal article" date="2022" name="Nat. Ecol. Evol.">
        <title>A masculinizing supergene underlies an exaggerated male reproductive morph in a spider.</title>
        <authorList>
            <person name="Hendrickx F."/>
            <person name="De Corte Z."/>
            <person name="Sonet G."/>
            <person name="Van Belleghem S.M."/>
            <person name="Kostlbacher S."/>
            <person name="Vangestel C."/>
        </authorList>
    </citation>
    <scope>NUCLEOTIDE SEQUENCE [LARGE SCALE GENOMIC DNA]</scope>
    <source>
        <strain evidence="9">W744_W776</strain>
    </source>
</reference>
<proteinExistence type="inferred from homology"/>
<dbReference type="PANTHER" id="PTHR31040:SF1">
    <property type="entry name" value="NURIM"/>
    <property type="match status" value="1"/>
</dbReference>
<evidence type="ECO:0000256" key="6">
    <source>
        <dbReference type="ARBA" id="ARBA00031700"/>
    </source>
</evidence>
<feature type="transmembrane region" description="Helical" evidence="8">
    <location>
        <begin position="382"/>
        <end position="401"/>
    </location>
</feature>
<feature type="transmembrane region" description="Helical" evidence="8">
    <location>
        <begin position="457"/>
        <end position="475"/>
    </location>
</feature>
<evidence type="ECO:0000256" key="1">
    <source>
        <dbReference type="ARBA" id="ARBA00004473"/>
    </source>
</evidence>
<evidence type="ECO:0000256" key="3">
    <source>
        <dbReference type="ARBA" id="ARBA00022692"/>
    </source>
</evidence>
<comment type="caution">
    <text evidence="9">The sequence shown here is derived from an EMBL/GenBank/DDBJ whole genome shotgun (WGS) entry which is preliminary data.</text>
</comment>
<evidence type="ECO:0000256" key="8">
    <source>
        <dbReference type="SAM" id="Phobius"/>
    </source>
</evidence>
<gene>
    <name evidence="9" type="ORF">JTE90_006057</name>
</gene>
<feature type="transmembrane region" description="Helical" evidence="8">
    <location>
        <begin position="570"/>
        <end position="590"/>
    </location>
</feature>
<dbReference type="AlphaFoldDB" id="A0AAV6V3L8"/>
<evidence type="ECO:0000256" key="4">
    <source>
        <dbReference type="ARBA" id="ARBA00022989"/>
    </source>
</evidence>
<comment type="similarity">
    <text evidence="2">Belongs to the nurim family.</text>
</comment>
<dbReference type="InterPro" id="IPR033580">
    <property type="entry name" value="Nurim-like"/>
</dbReference>
<dbReference type="EMBL" id="JAFNEN010000161">
    <property type="protein sequence ID" value="KAG8191305.1"/>
    <property type="molecule type" value="Genomic_DNA"/>
</dbReference>